<keyword evidence="5" id="KW-0560">Oxidoreductase</keyword>
<dbReference type="GO" id="GO:0005829">
    <property type="term" value="C:cytosol"/>
    <property type="evidence" value="ECO:0007669"/>
    <property type="project" value="TreeGrafter"/>
</dbReference>
<reference evidence="11 12" key="1">
    <citation type="submission" date="2016-10" db="EMBL/GenBank/DDBJ databases">
        <authorList>
            <person name="de Groot N.N."/>
        </authorList>
    </citation>
    <scope>NUCLEOTIDE SEQUENCE [LARGE SCALE GENOMIC DNA]</scope>
    <source>
        <strain evidence="11 12">DSM 2784</strain>
    </source>
</reference>
<comment type="function">
    <text evidence="1 9">Iron-storage protein.</text>
</comment>
<dbReference type="Gene3D" id="1.20.1260.10">
    <property type="match status" value="1"/>
</dbReference>
<evidence type="ECO:0000256" key="7">
    <source>
        <dbReference type="ARBA" id="ARBA00048035"/>
    </source>
</evidence>
<evidence type="ECO:0000256" key="9">
    <source>
        <dbReference type="RuleBase" id="RU361145"/>
    </source>
</evidence>
<keyword evidence="6 8" id="KW-0408">Iron</keyword>
<dbReference type="GO" id="GO:0006826">
    <property type="term" value="P:iron ion transport"/>
    <property type="evidence" value="ECO:0007669"/>
    <property type="project" value="InterPro"/>
</dbReference>
<dbReference type="GO" id="GO:0008198">
    <property type="term" value="F:ferrous iron binding"/>
    <property type="evidence" value="ECO:0007669"/>
    <property type="project" value="TreeGrafter"/>
</dbReference>
<evidence type="ECO:0000256" key="5">
    <source>
        <dbReference type="ARBA" id="ARBA00023002"/>
    </source>
</evidence>
<dbReference type="GO" id="GO:0004322">
    <property type="term" value="F:ferroxidase activity"/>
    <property type="evidence" value="ECO:0007669"/>
    <property type="project" value="TreeGrafter"/>
</dbReference>
<evidence type="ECO:0000256" key="2">
    <source>
        <dbReference type="ARBA" id="ARBA00006950"/>
    </source>
</evidence>
<evidence type="ECO:0000256" key="6">
    <source>
        <dbReference type="ARBA" id="ARBA00023004"/>
    </source>
</evidence>
<dbReference type="GO" id="GO:0008199">
    <property type="term" value="F:ferric iron binding"/>
    <property type="evidence" value="ECO:0007669"/>
    <property type="project" value="InterPro"/>
</dbReference>
<feature type="binding site" evidence="8">
    <location>
        <position position="94"/>
    </location>
    <ligand>
        <name>Fe cation</name>
        <dbReference type="ChEBI" id="CHEBI:24875"/>
        <label>1</label>
    </ligand>
</feature>
<dbReference type="InterPro" id="IPR001519">
    <property type="entry name" value="Ferritin"/>
</dbReference>
<feature type="binding site" evidence="8">
    <location>
        <position position="17"/>
    </location>
    <ligand>
        <name>Fe cation</name>
        <dbReference type="ChEBI" id="CHEBI:24875"/>
        <label>1</label>
    </ligand>
</feature>
<comment type="similarity">
    <text evidence="2 9">Belongs to the ferritin family. Prokaryotic subfamily.</text>
</comment>
<dbReference type="InterPro" id="IPR009040">
    <property type="entry name" value="Ferritin-like_diiron"/>
</dbReference>
<organism evidence="11 12">
    <name type="scientific">Acidaminobacter hydrogenoformans DSM 2784</name>
    <dbReference type="NCBI Taxonomy" id="1120920"/>
    <lineage>
        <taxon>Bacteria</taxon>
        <taxon>Bacillati</taxon>
        <taxon>Bacillota</taxon>
        <taxon>Clostridia</taxon>
        <taxon>Peptostreptococcales</taxon>
        <taxon>Acidaminobacteraceae</taxon>
        <taxon>Acidaminobacter</taxon>
    </lineage>
</organism>
<dbReference type="PROSITE" id="PS50905">
    <property type="entry name" value="FERRITIN_LIKE"/>
    <property type="match status" value="1"/>
</dbReference>
<dbReference type="GO" id="GO:0042802">
    <property type="term" value="F:identical protein binding"/>
    <property type="evidence" value="ECO:0007669"/>
    <property type="project" value="UniProtKB-ARBA"/>
</dbReference>
<name>A0A1G5RZ94_9FIRM</name>
<dbReference type="InterPro" id="IPR041719">
    <property type="entry name" value="Ferritin_prok"/>
</dbReference>
<dbReference type="Proteomes" id="UP000199208">
    <property type="component" value="Unassembled WGS sequence"/>
</dbReference>
<comment type="subcellular location">
    <subcellularLocation>
        <location evidence="9">Cytoplasm</location>
    </subcellularLocation>
</comment>
<protein>
    <recommendedName>
        <fullName evidence="9">Ferritin</fullName>
        <ecNumber evidence="9">1.16.3.2</ecNumber>
    </recommendedName>
</protein>
<comment type="catalytic activity">
    <reaction evidence="7 9">
        <text>4 Fe(2+) + O2 + 6 H2O = 4 iron(III) oxide-hydroxide + 12 H(+)</text>
        <dbReference type="Rhea" id="RHEA:11972"/>
        <dbReference type="ChEBI" id="CHEBI:15377"/>
        <dbReference type="ChEBI" id="CHEBI:15378"/>
        <dbReference type="ChEBI" id="CHEBI:15379"/>
        <dbReference type="ChEBI" id="CHEBI:29033"/>
        <dbReference type="ChEBI" id="CHEBI:78619"/>
        <dbReference type="EC" id="1.16.3.2"/>
    </reaction>
</comment>
<evidence type="ECO:0000256" key="4">
    <source>
        <dbReference type="ARBA" id="ARBA00022723"/>
    </source>
</evidence>
<dbReference type="Pfam" id="PF00210">
    <property type="entry name" value="Ferritin"/>
    <property type="match status" value="1"/>
</dbReference>
<keyword evidence="9" id="KW-0963">Cytoplasm</keyword>
<evidence type="ECO:0000256" key="1">
    <source>
        <dbReference type="ARBA" id="ARBA00002485"/>
    </source>
</evidence>
<feature type="domain" description="Ferritin-like diiron" evidence="10">
    <location>
        <begin position="1"/>
        <end position="145"/>
    </location>
</feature>
<keyword evidence="4 8" id="KW-0479">Metal-binding</keyword>
<dbReference type="SUPFAM" id="SSF47240">
    <property type="entry name" value="Ferritin-like"/>
    <property type="match status" value="1"/>
</dbReference>
<evidence type="ECO:0000313" key="11">
    <source>
        <dbReference type="EMBL" id="SCZ79168.1"/>
    </source>
</evidence>
<feature type="binding site" evidence="8">
    <location>
        <position position="53"/>
    </location>
    <ligand>
        <name>Fe cation</name>
        <dbReference type="ChEBI" id="CHEBI:24875"/>
        <label>1</label>
    </ligand>
</feature>
<keyword evidence="3 9" id="KW-0409">Iron storage</keyword>
<dbReference type="STRING" id="1120920.SAMN03080599_01628"/>
<dbReference type="RefSeq" id="WP_092590403.1">
    <property type="nucleotide sequence ID" value="NZ_FMWL01000006.1"/>
</dbReference>
<feature type="binding site" evidence="8">
    <location>
        <position position="50"/>
    </location>
    <ligand>
        <name>Fe cation</name>
        <dbReference type="ChEBI" id="CHEBI:24875"/>
        <label>1</label>
    </ligand>
</feature>
<dbReference type="PANTHER" id="PTHR11431">
    <property type="entry name" value="FERRITIN"/>
    <property type="match status" value="1"/>
</dbReference>
<accession>A0A1G5RZ94</accession>
<dbReference type="EC" id="1.16.3.2" evidence="9"/>
<evidence type="ECO:0000256" key="8">
    <source>
        <dbReference type="PIRSR" id="PIRSR601519-1"/>
    </source>
</evidence>
<dbReference type="AlphaFoldDB" id="A0A1G5RZ94"/>
<sequence>MINKKVEEAFNIQINAELYSAYLYLSMAAYFEAQNLPGFANWMRVQFQEEQFHAMKMFDYVNERGGRVVLTKIDGPKVEWENVVDVFAEVLSHEQHVTSLINNIMDIAIDEKDHATRSFLNWFVDEQVEEEANAEAILADLKLIDGKGNGIMMMNREFKTRVFNPAAE</sequence>
<dbReference type="CDD" id="cd01055">
    <property type="entry name" value="Nonheme_Ferritin"/>
    <property type="match status" value="1"/>
</dbReference>
<feature type="binding site" evidence="8">
    <location>
        <position position="127"/>
    </location>
    <ligand>
        <name>Fe cation</name>
        <dbReference type="ChEBI" id="CHEBI:24875"/>
        <label>1</label>
    </ligand>
</feature>
<dbReference type="OrthoDB" id="9801481at2"/>
<dbReference type="GO" id="GO:0006879">
    <property type="term" value="P:intracellular iron ion homeostasis"/>
    <property type="evidence" value="ECO:0007669"/>
    <property type="project" value="UniProtKB-KW"/>
</dbReference>
<dbReference type="InterPro" id="IPR009078">
    <property type="entry name" value="Ferritin-like_SF"/>
</dbReference>
<dbReference type="PANTHER" id="PTHR11431:SF127">
    <property type="entry name" value="BACTERIAL NON-HEME FERRITIN"/>
    <property type="match status" value="1"/>
</dbReference>
<evidence type="ECO:0000256" key="3">
    <source>
        <dbReference type="ARBA" id="ARBA00022434"/>
    </source>
</evidence>
<dbReference type="EMBL" id="FMWL01000006">
    <property type="protein sequence ID" value="SCZ79168.1"/>
    <property type="molecule type" value="Genomic_DNA"/>
</dbReference>
<gene>
    <name evidence="11" type="ORF">SAMN03080599_01628</name>
</gene>
<evidence type="ECO:0000259" key="10">
    <source>
        <dbReference type="PROSITE" id="PS50905"/>
    </source>
</evidence>
<dbReference type="FunFam" id="1.20.1260.10:FF:000001">
    <property type="entry name" value="Non-heme ferritin"/>
    <property type="match status" value="1"/>
</dbReference>
<proteinExistence type="inferred from homology"/>
<dbReference type="InterPro" id="IPR012347">
    <property type="entry name" value="Ferritin-like"/>
</dbReference>
<keyword evidence="12" id="KW-1185">Reference proteome</keyword>
<evidence type="ECO:0000313" key="12">
    <source>
        <dbReference type="Proteomes" id="UP000199208"/>
    </source>
</evidence>
<dbReference type="InterPro" id="IPR008331">
    <property type="entry name" value="Ferritin_DPS_dom"/>
</dbReference>